<name>A0A1R3GLC0_9ROSI</name>
<accession>A0A1R3GLC0</accession>
<feature type="domain" description="Sulfotransferase" evidence="4">
    <location>
        <begin position="64"/>
        <end position="324"/>
    </location>
</feature>
<comment type="caution">
    <text evidence="5">The sequence shown here is derived from an EMBL/GenBank/DDBJ whole genome shotgun (WGS) entry which is preliminary data.</text>
</comment>
<proteinExistence type="inferred from homology"/>
<keyword evidence="2 3" id="KW-0808">Transferase</keyword>
<reference evidence="6" key="1">
    <citation type="submission" date="2013-09" db="EMBL/GenBank/DDBJ databases">
        <title>Corchorus olitorius genome sequencing.</title>
        <authorList>
            <person name="Alam M."/>
            <person name="Haque M.S."/>
            <person name="Islam M.S."/>
            <person name="Emdad E.M."/>
            <person name="Islam M.M."/>
            <person name="Ahmed B."/>
            <person name="Halim A."/>
            <person name="Hossen Q.M.M."/>
            <person name="Hossain M.Z."/>
            <person name="Ahmed R."/>
            <person name="Khan M.M."/>
            <person name="Islam R."/>
            <person name="Rashid M.M."/>
            <person name="Khan S.A."/>
            <person name="Rahman M.S."/>
            <person name="Alam M."/>
            <person name="Yahiya A.S."/>
            <person name="Khan M.S."/>
            <person name="Azam M.S."/>
            <person name="Haque T."/>
            <person name="Lashkar M.Z.H."/>
            <person name="Akhand A.I."/>
            <person name="Morshed G."/>
            <person name="Roy S."/>
            <person name="Uddin K.S."/>
            <person name="Rabeya T."/>
            <person name="Hossain A.S."/>
            <person name="Chowdhury A."/>
            <person name="Snigdha A.R."/>
            <person name="Mortoza M.S."/>
            <person name="Matin S.A."/>
            <person name="Hoque S.M.E."/>
            <person name="Islam M.K."/>
            <person name="Roy D.K."/>
            <person name="Haider R."/>
            <person name="Moosa M.M."/>
            <person name="Elias S.M."/>
            <person name="Hasan A.M."/>
            <person name="Jahan S."/>
            <person name="Shafiuddin M."/>
            <person name="Mahmood N."/>
            <person name="Shommy N.S."/>
        </authorList>
    </citation>
    <scope>NUCLEOTIDE SEQUENCE [LARGE SCALE GENOMIC DNA]</scope>
    <source>
        <strain evidence="6">cv. O-4</strain>
    </source>
</reference>
<keyword evidence="6" id="KW-1185">Reference proteome</keyword>
<comment type="similarity">
    <text evidence="1 3">Belongs to the sulfotransferase 1 family.</text>
</comment>
<dbReference type="SUPFAM" id="SSF52540">
    <property type="entry name" value="P-loop containing nucleoside triphosphate hydrolases"/>
    <property type="match status" value="1"/>
</dbReference>
<dbReference type="Pfam" id="PF00685">
    <property type="entry name" value="Sulfotransfer_1"/>
    <property type="match status" value="1"/>
</dbReference>
<dbReference type="InterPro" id="IPR027417">
    <property type="entry name" value="P-loop_NTPase"/>
</dbReference>
<dbReference type="InterPro" id="IPR000863">
    <property type="entry name" value="Sulfotransferase_dom"/>
</dbReference>
<evidence type="ECO:0000313" key="5">
    <source>
        <dbReference type="EMBL" id="OMO58894.1"/>
    </source>
</evidence>
<dbReference type="Proteomes" id="UP000187203">
    <property type="component" value="Unassembled WGS sequence"/>
</dbReference>
<protein>
    <recommendedName>
        <fullName evidence="3">Sulfotransferase</fullName>
        <ecNumber evidence="3">2.8.2.-</ecNumber>
    </recommendedName>
</protein>
<gene>
    <name evidence="5" type="ORF">COLO4_34351</name>
</gene>
<evidence type="ECO:0000256" key="2">
    <source>
        <dbReference type="ARBA" id="ARBA00022679"/>
    </source>
</evidence>
<dbReference type="PANTHER" id="PTHR11783">
    <property type="entry name" value="SULFOTRANSFERASE SULT"/>
    <property type="match status" value="1"/>
</dbReference>
<evidence type="ECO:0000259" key="4">
    <source>
        <dbReference type="Pfam" id="PF00685"/>
    </source>
</evidence>
<dbReference type="GO" id="GO:0008146">
    <property type="term" value="F:sulfotransferase activity"/>
    <property type="evidence" value="ECO:0007669"/>
    <property type="project" value="InterPro"/>
</dbReference>
<organism evidence="5 6">
    <name type="scientific">Corchorus olitorius</name>
    <dbReference type="NCBI Taxonomy" id="93759"/>
    <lineage>
        <taxon>Eukaryota</taxon>
        <taxon>Viridiplantae</taxon>
        <taxon>Streptophyta</taxon>
        <taxon>Embryophyta</taxon>
        <taxon>Tracheophyta</taxon>
        <taxon>Spermatophyta</taxon>
        <taxon>Magnoliopsida</taxon>
        <taxon>eudicotyledons</taxon>
        <taxon>Gunneridae</taxon>
        <taxon>Pentapetalae</taxon>
        <taxon>rosids</taxon>
        <taxon>malvids</taxon>
        <taxon>Malvales</taxon>
        <taxon>Malvaceae</taxon>
        <taxon>Grewioideae</taxon>
        <taxon>Apeibeae</taxon>
        <taxon>Corchorus</taxon>
    </lineage>
</organism>
<dbReference type="Gene3D" id="3.40.50.300">
    <property type="entry name" value="P-loop containing nucleotide triphosphate hydrolases"/>
    <property type="match status" value="1"/>
</dbReference>
<evidence type="ECO:0000313" key="6">
    <source>
        <dbReference type="Proteomes" id="UP000187203"/>
    </source>
</evidence>
<evidence type="ECO:0000256" key="3">
    <source>
        <dbReference type="RuleBase" id="RU361155"/>
    </source>
</evidence>
<dbReference type="AlphaFoldDB" id="A0A1R3GLC0"/>
<dbReference type="EMBL" id="AWUE01022292">
    <property type="protein sequence ID" value="OMO58894.1"/>
    <property type="molecule type" value="Genomic_DNA"/>
</dbReference>
<sequence>MDRSENFQSDENGEFSSAFKEMISDLPRRKGLHLNDLFQYQGFWYYPIFLDGVMRAQQHFQAQPSDVILCSAPKTGTTWLKSLAFAIMTRTSFDDSTSPLLSKMPHDCVPFLEFDLSHASINNQNRDPGGIPLLATHIPYSSLPQSIKAEDSGSKIVYICREPKDAFVSYYHFVARRMESLRLEEAFELYCEGVQFYGPYWDHVLEFWRASLERPQKILFLKYEKMMEDTVLHVKKLAEFIGYPFSLEEEENGVVEKIVKMCSFENLSKLKVNQEGKHREGTPVVIQNKVYFRKGKVGDWENYLTPEMAARLDLITLQRLSGSGLTL</sequence>
<dbReference type="EC" id="2.8.2.-" evidence="3"/>
<dbReference type="OrthoDB" id="205623at2759"/>
<evidence type="ECO:0000256" key="1">
    <source>
        <dbReference type="ARBA" id="ARBA00005771"/>
    </source>
</evidence>